<feature type="compositionally biased region" description="Basic and acidic residues" evidence="1">
    <location>
        <begin position="9"/>
        <end position="20"/>
    </location>
</feature>
<sequence length="98" mass="11582">MFCYLHGPPEMRRRTEGGAEGRDERKWLFSYPVIRFREWNTSGCSGAPHLTNLRLSTAPSSVREPRFDERTGPLFKNSFTLWPVLRWIPFISNHPFRE</sequence>
<feature type="region of interest" description="Disordered" evidence="1">
    <location>
        <begin position="1"/>
        <end position="20"/>
    </location>
</feature>
<dbReference type="EMBL" id="BPLQ01001535">
    <property type="protein sequence ID" value="GIX82707.1"/>
    <property type="molecule type" value="Genomic_DNA"/>
</dbReference>
<accession>A0AAV4NHC0</accession>
<evidence type="ECO:0000256" key="1">
    <source>
        <dbReference type="SAM" id="MobiDB-lite"/>
    </source>
</evidence>
<organism evidence="2 3">
    <name type="scientific">Caerostris darwini</name>
    <dbReference type="NCBI Taxonomy" id="1538125"/>
    <lineage>
        <taxon>Eukaryota</taxon>
        <taxon>Metazoa</taxon>
        <taxon>Ecdysozoa</taxon>
        <taxon>Arthropoda</taxon>
        <taxon>Chelicerata</taxon>
        <taxon>Arachnida</taxon>
        <taxon>Araneae</taxon>
        <taxon>Araneomorphae</taxon>
        <taxon>Entelegynae</taxon>
        <taxon>Araneoidea</taxon>
        <taxon>Araneidae</taxon>
        <taxon>Caerostris</taxon>
    </lineage>
</organism>
<dbReference type="AlphaFoldDB" id="A0AAV4NHC0"/>
<proteinExistence type="predicted"/>
<evidence type="ECO:0000313" key="3">
    <source>
        <dbReference type="Proteomes" id="UP001054837"/>
    </source>
</evidence>
<reference evidence="2 3" key="1">
    <citation type="submission" date="2021-06" db="EMBL/GenBank/DDBJ databases">
        <title>Caerostris darwini draft genome.</title>
        <authorList>
            <person name="Kono N."/>
            <person name="Arakawa K."/>
        </authorList>
    </citation>
    <scope>NUCLEOTIDE SEQUENCE [LARGE SCALE GENOMIC DNA]</scope>
</reference>
<evidence type="ECO:0008006" key="4">
    <source>
        <dbReference type="Google" id="ProtNLM"/>
    </source>
</evidence>
<comment type="caution">
    <text evidence="2">The sequence shown here is derived from an EMBL/GenBank/DDBJ whole genome shotgun (WGS) entry which is preliminary data.</text>
</comment>
<evidence type="ECO:0000313" key="2">
    <source>
        <dbReference type="EMBL" id="GIX82707.1"/>
    </source>
</evidence>
<name>A0AAV4NHC0_9ARAC</name>
<protein>
    <recommendedName>
        <fullName evidence="4">Ycf15</fullName>
    </recommendedName>
</protein>
<keyword evidence="3" id="KW-1185">Reference proteome</keyword>
<gene>
    <name evidence="2" type="ORF">CDAR_285001</name>
</gene>
<dbReference type="Proteomes" id="UP001054837">
    <property type="component" value="Unassembled WGS sequence"/>
</dbReference>